<dbReference type="InterPro" id="IPR036188">
    <property type="entry name" value="FAD/NAD-bd_sf"/>
</dbReference>
<keyword evidence="1" id="KW-0560">Oxidoreductase</keyword>
<keyword evidence="2" id="KW-0503">Monooxygenase</keyword>
<dbReference type="SUPFAM" id="SSF51905">
    <property type="entry name" value="FAD/NAD(P)-binding domain"/>
    <property type="match status" value="1"/>
</dbReference>
<dbReference type="GO" id="GO:0004497">
    <property type="term" value="F:monooxygenase activity"/>
    <property type="evidence" value="ECO:0007669"/>
    <property type="project" value="UniProtKB-KW"/>
</dbReference>
<protein>
    <recommendedName>
        <fullName evidence="4">FAD-binding domain-containing protein</fullName>
    </recommendedName>
</protein>
<evidence type="ECO:0000256" key="2">
    <source>
        <dbReference type="ARBA" id="ARBA00023033"/>
    </source>
</evidence>
<sequence>MVKKAPQLDKWEIRNMGDQVMGGLDFKSIAEETSLRGFPTICMQRNELVRQLVKAGSALDDKSGMRMACGIKSLEMKQGSAHVSFSASTVKPKSYRMVVGADGLASKVRELLVGPIGGKHVQIKFPGWGRWMCTIPAALFPLASGDRTMTEFWKEGRRIGSWPCAGGNVVFYGTVLHPRPAPIPDNPQARIDAFCKDFEFVKEDFGGAIERIFEHLHANKKRIDLKLEYPAQLKVEGDILQGSAALIGQAAWSINPALFQDYSMAIEDAFSLANAIVSAEGGKLLPEEDMDIALRAWRTARRSKAAIVEQASEEFHKAAKSFSNKGLMGFITSRLAPVAVNERSMNARFRKVYRL</sequence>
<dbReference type="PANTHER" id="PTHR13789">
    <property type="entry name" value="MONOOXYGENASE"/>
    <property type="match status" value="1"/>
</dbReference>
<organism evidence="3">
    <name type="scientific">Guillardia theta</name>
    <name type="common">Cryptophyte</name>
    <name type="synonym">Cryptomonas phi</name>
    <dbReference type="NCBI Taxonomy" id="55529"/>
    <lineage>
        <taxon>Eukaryota</taxon>
        <taxon>Cryptophyceae</taxon>
        <taxon>Pyrenomonadales</taxon>
        <taxon>Geminigeraceae</taxon>
        <taxon>Guillardia</taxon>
    </lineage>
</organism>
<accession>A0A7S4NM95</accession>
<name>A0A7S4NM95_GUITH</name>
<gene>
    <name evidence="3" type="ORF">GTHE00462_LOCUS13723</name>
</gene>
<dbReference type="Gene3D" id="3.50.50.60">
    <property type="entry name" value="FAD/NAD(P)-binding domain"/>
    <property type="match status" value="1"/>
</dbReference>
<evidence type="ECO:0000256" key="1">
    <source>
        <dbReference type="ARBA" id="ARBA00023002"/>
    </source>
</evidence>
<dbReference type="AlphaFoldDB" id="A0A7S4NM95"/>
<evidence type="ECO:0008006" key="4">
    <source>
        <dbReference type="Google" id="ProtNLM"/>
    </source>
</evidence>
<dbReference type="PANTHER" id="PTHR13789:SF309">
    <property type="entry name" value="PUTATIVE (AFU_ORTHOLOGUE AFUA_6G14510)-RELATED"/>
    <property type="match status" value="1"/>
</dbReference>
<dbReference type="InterPro" id="IPR050493">
    <property type="entry name" value="FAD-dep_Monooxygenase_BioMet"/>
</dbReference>
<reference evidence="3" key="1">
    <citation type="submission" date="2021-01" db="EMBL/GenBank/DDBJ databases">
        <authorList>
            <person name="Corre E."/>
            <person name="Pelletier E."/>
            <person name="Niang G."/>
            <person name="Scheremetjew M."/>
            <person name="Finn R."/>
            <person name="Kale V."/>
            <person name="Holt S."/>
            <person name="Cochrane G."/>
            <person name="Meng A."/>
            <person name="Brown T."/>
            <person name="Cohen L."/>
        </authorList>
    </citation>
    <scope>NUCLEOTIDE SEQUENCE</scope>
    <source>
        <strain evidence="3">CCMP 2712</strain>
    </source>
</reference>
<dbReference type="EMBL" id="HBKN01017396">
    <property type="protein sequence ID" value="CAE2296504.1"/>
    <property type="molecule type" value="Transcribed_RNA"/>
</dbReference>
<evidence type="ECO:0000313" key="3">
    <source>
        <dbReference type="EMBL" id="CAE2296504.1"/>
    </source>
</evidence>
<proteinExistence type="predicted"/>